<evidence type="ECO:0000313" key="1">
    <source>
        <dbReference type="EMBL" id="TMX04311.1"/>
    </source>
</evidence>
<dbReference type="PANTHER" id="PTHR43383">
    <property type="entry name" value="NODULIN 6"/>
    <property type="match status" value="1"/>
</dbReference>
<proteinExistence type="predicted"/>
<dbReference type="AlphaFoldDB" id="A0A6N2CFH7"/>
<accession>A0A6N2CFH7</accession>
<gene>
    <name evidence="1" type="ORF">EJD97_010093</name>
</gene>
<reference evidence="1" key="1">
    <citation type="submission" date="2019-05" db="EMBL/GenBank/DDBJ databases">
        <title>The de novo reference genome and transcriptome assemblies of the wild tomato species Solanum chilense.</title>
        <authorList>
            <person name="Stam R."/>
            <person name="Nosenko T."/>
            <person name="Hoerger A.C."/>
            <person name="Stephan W."/>
            <person name="Seidel M.A."/>
            <person name="Kuhn J.M.M."/>
            <person name="Haberer G."/>
            <person name="Tellier A."/>
        </authorList>
    </citation>
    <scope>NUCLEOTIDE SEQUENCE</scope>
    <source>
        <tissue evidence="1">Mature leaves</tissue>
    </source>
</reference>
<sequence>MYGSSLSLDAVEESRRCLGLEASAAVCFKSSRIVILLIDDGIKLDKKLDIKWHERLVPTVCRILQVEHVAENILEKPVRISNKNVSDYIFMHALEVAQNFNLPMQIDTR</sequence>
<comment type="caution">
    <text evidence="1">The sequence shown here is derived from an EMBL/GenBank/DDBJ whole genome shotgun (WGS) entry which is preliminary data.</text>
</comment>
<organism evidence="1">
    <name type="scientific">Solanum chilense</name>
    <name type="common">Tomato</name>
    <name type="synonym">Lycopersicon chilense</name>
    <dbReference type="NCBI Taxonomy" id="4083"/>
    <lineage>
        <taxon>Eukaryota</taxon>
        <taxon>Viridiplantae</taxon>
        <taxon>Streptophyta</taxon>
        <taxon>Embryophyta</taxon>
        <taxon>Tracheophyta</taxon>
        <taxon>Spermatophyta</taxon>
        <taxon>Magnoliopsida</taxon>
        <taxon>eudicotyledons</taxon>
        <taxon>Gunneridae</taxon>
        <taxon>Pentapetalae</taxon>
        <taxon>asterids</taxon>
        <taxon>lamiids</taxon>
        <taxon>Solanales</taxon>
        <taxon>Solanaceae</taxon>
        <taxon>Solanoideae</taxon>
        <taxon>Solaneae</taxon>
        <taxon>Solanum</taxon>
        <taxon>Solanum subgen. Lycopersicon</taxon>
    </lineage>
</organism>
<dbReference type="PANTHER" id="PTHR43383:SF2">
    <property type="entry name" value="AMIDOHYDROLASE 2 FAMILY PROTEIN"/>
    <property type="match status" value="1"/>
</dbReference>
<protein>
    <submittedName>
        <fullName evidence="1">Uncharacterized protein</fullName>
    </submittedName>
</protein>
<name>A0A6N2CFH7_SOLCI</name>
<dbReference type="Gene3D" id="3.20.20.140">
    <property type="entry name" value="Metal-dependent hydrolases"/>
    <property type="match status" value="1"/>
</dbReference>
<dbReference type="EMBL" id="RXGB01000260">
    <property type="protein sequence ID" value="TMX04311.1"/>
    <property type="molecule type" value="Genomic_DNA"/>
</dbReference>